<feature type="region of interest" description="Disordered" evidence="1">
    <location>
        <begin position="22"/>
        <end position="41"/>
    </location>
</feature>
<evidence type="ECO:0000256" key="1">
    <source>
        <dbReference type="SAM" id="MobiDB-lite"/>
    </source>
</evidence>
<sequence length="1200" mass="131499">MLKIKALPLVVTCFLMTACGGGGGSSNSTSTNQGGNTTPNQDMMLKPYNYSVTQLKNHVGGLADQRYDGTKSTASLSLETTQQVYFDLFGDSELGIPDFYLHDISGFTKVSEVKNKKLDCEYGGSASYSVKLEPTDIAKVSVSMSACRSASYLPALTGVIVVQQDVYSDFPASSELFFDNLSWPVEDGTTSLTGYVLTSQSESLSPTYQYQYNYNYKLLQTKATGAQSLVVGDYQFKSTDGVVVKDDNIGEYYDSELGKLTFSHANTTNGEYHTEVALKGDKTIEVLIGYNQVKYQEDSDGDGQVDMGAYLGSELTLISGDLSSIVLASLDQLSQPPEVGQPYFVNYYDVYTSDSIQVSPGYVIDPDSDESELTYSYNWYINDELLEDNHTDRLEPFTVVYGDIVKVTMVVSDGTSTIESDAIRIDISDAPAILTISDSPSYIEVGETLQFTATITDPDITDDDGAAATLLSGPSGATVSAQGVVTWTPAADLLFSTQEFEFVFASAAAPDGEFVKTITVKSNTPHPLVRSNRSVPSYNKSMWSGDFDGDGDNEILATDSNRVVYLLSQDEDGYKQVWLYPYALPTQGPIIQVRPVQYDNDSELEILVATSRGFSLIDGLDSMAEEILALEGHIYSFDVRDLNNDGKDELIYVHSHNEHEYSTFDLDVVALDNPTQPLFKLFDVSSSYDFAIGNTDDDSQLEIIVADGRIYDGANYQNEWLSSSTFGSYVTAGDFDGDGVDEIAGAASWGSVTIFSADDKTQLDSFDNFNTCSIIAGNIDDDNQDELLVGDCQWGNVTAYDLTDNKLTSKWALDMQSHGSKSVAYGDIDNDGAPEVFWGTGQSHSGENMFVVADLSNNSAVINQTSIETQLDSYSSMGWASTDGNNDRAVFFIPRTSNGYNGSRLLTMDSKGHYELSNEISSNWDGSQHATVTDFDNDGIGDAFLPTTSTYDGSVGVIELADYSEIWSLSGDYYSNIGVIMAFDANNDGFDDMAYVDGSALKVVDVTNQVFLTNHNMDSTIRDIGFYHTNNTYAVISTENTTTLFRVTGTGLSEVSQVAKPCMRIELVNFDDDAKPELACLEAQDYWSSVGSIINIFELSNDEFSLSEKLEFQFTILDIHPDHSKTNNQALLLATQVGDEHDFSNSDVKYQLRRLNHQGQIDFSSAPLLGKPTSRGIKTRLVEDNLEIMLSTSSVMYWFK</sequence>
<dbReference type="Proteomes" id="UP000619743">
    <property type="component" value="Unassembled WGS sequence"/>
</dbReference>
<evidence type="ECO:0000313" key="3">
    <source>
        <dbReference type="EMBL" id="GGA73113.1"/>
    </source>
</evidence>
<dbReference type="InterPro" id="IPR028994">
    <property type="entry name" value="Integrin_alpha_N"/>
</dbReference>
<feature type="compositionally biased region" description="Low complexity" evidence="1">
    <location>
        <begin position="26"/>
        <end position="40"/>
    </location>
</feature>
<feature type="signal peptide" evidence="2">
    <location>
        <begin position="1"/>
        <end position="20"/>
    </location>
</feature>
<evidence type="ECO:0008006" key="5">
    <source>
        <dbReference type="Google" id="ProtNLM"/>
    </source>
</evidence>
<gene>
    <name evidence="3" type="ORF">GCM10011369_13540</name>
</gene>
<feature type="chain" id="PRO_5035224617" description="VCBS repeat-containing protein" evidence="2">
    <location>
        <begin position="21"/>
        <end position="1200"/>
    </location>
</feature>
<proteinExistence type="predicted"/>
<comment type="caution">
    <text evidence="3">The sequence shown here is derived from an EMBL/GenBank/DDBJ whole genome shotgun (WGS) entry which is preliminary data.</text>
</comment>
<dbReference type="OrthoDB" id="5906076at2"/>
<keyword evidence="2" id="KW-0732">Signal</keyword>
<reference evidence="4" key="1">
    <citation type="journal article" date="2019" name="Int. J. Syst. Evol. Microbiol.">
        <title>The Global Catalogue of Microorganisms (GCM) 10K type strain sequencing project: providing services to taxonomists for standard genome sequencing and annotation.</title>
        <authorList>
            <consortium name="The Broad Institute Genomics Platform"/>
            <consortium name="The Broad Institute Genome Sequencing Center for Infectious Disease"/>
            <person name="Wu L."/>
            <person name="Ma J."/>
        </authorList>
    </citation>
    <scope>NUCLEOTIDE SEQUENCE [LARGE SCALE GENOMIC DNA]</scope>
    <source>
        <strain evidence="4">CGMCC 1.10130</strain>
    </source>
</reference>
<dbReference type="AlphaFoldDB" id="A0A8J2XNL2"/>
<dbReference type="EMBL" id="BMDX01000005">
    <property type="protein sequence ID" value="GGA73113.1"/>
    <property type="molecule type" value="Genomic_DNA"/>
</dbReference>
<evidence type="ECO:0000256" key="2">
    <source>
        <dbReference type="SAM" id="SignalP"/>
    </source>
</evidence>
<protein>
    <recommendedName>
        <fullName evidence="5">VCBS repeat-containing protein</fullName>
    </recommendedName>
</protein>
<accession>A0A8J2XNL2</accession>
<evidence type="ECO:0000313" key="4">
    <source>
        <dbReference type="Proteomes" id="UP000619743"/>
    </source>
</evidence>
<dbReference type="SUPFAM" id="SSF69318">
    <property type="entry name" value="Integrin alpha N-terminal domain"/>
    <property type="match status" value="1"/>
</dbReference>
<dbReference type="RefSeq" id="WP_143824501.1">
    <property type="nucleotide sequence ID" value="NZ_BMDX01000005.1"/>
</dbReference>
<keyword evidence="4" id="KW-1185">Reference proteome</keyword>
<organism evidence="3 4">
    <name type="scientific">Neiella marina</name>
    <dbReference type="NCBI Taxonomy" id="508461"/>
    <lineage>
        <taxon>Bacteria</taxon>
        <taxon>Pseudomonadati</taxon>
        <taxon>Pseudomonadota</taxon>
        <taxon>Gammaproteobacteria</taxon>
        <taxon>Alteromonadales</taxon>
        <taxon>Echinimonadaceae</taxon>
        <taxon>Neiella</taxon>
    </lineage>
</organism>
<dbReference type="PROSITE" id="PS51257">
    <property type="entry name" value="PROKAR_LIPOPROTEIN"/>
    <property type="match status" value="1"/>
</dbReference>
<name>A0A8J2XNL2_9GAMM</name>